<accession>A0ABT7UBZ8</accession>
<keyword evidence="9" id="KW-1185">Reference proteome</keyword>
<evidence type="ECO:0000259" key="6">
    <source>
        <dbReference type="PROSITE" id="PS51099"/>
    </source>
</evidence>
<reference evidence="9" key="1">
    <citation type="submission" date="2023-06" db="EMBL/GenBank/DDBJ databases">
        <title>Identification and characterization of horizontal gene transfer across gut microbiota members of farm animals based on homology search.</title>
        <authorList>
            <person name="Zeman M."/>
            <person name="Kubasova T."/>
            <person name="Jahodarova E."/>
            <person name="Nykrynova M."/>
            <person name="Rychlik I."/>
        </authorList>
    </citation>
    <scope>NUCLEOTIDE SEQUENCE [LARGE SCALE GENOMIC DNA]</scope>
    <source>
        <strain evidence="9">ET39</strain>
    </source>
</reference>
<evidence type="ECO:0000256" key="1">
    <source>
        <dbReference type="ARBA" id="ARBA00022679"/>
    </source>
</evidence>
<evidence type="ECO:0000256" key="2">
    <source>
        <dbReference type="ARBA" id="ARBA00022737"/>
    </source>
</evidence>
<evidence type="ECO:0000259" key="7">
    <source>
        <dbReference type="PROSITE" id="PS51372"/>
    </source>
</evidence>
<keyword evidence="4" id="KW-0804">Transcription</keyword>
<dbReference type="Proteomes" id="UP001529340">
    <property type="component" value="Unassembled WGS sequence"/>
</dbReference>
<keyword evidence="2" id="KW-0677">Repeat</keyword>
<dbReference type="Gene3D" id="3.40.50.2300">
    <property type="match status" value="1"/>
</dbReference>
<comment type="caution">
    <text evidence="8">The sequence shown here is derived from an EMBL/GenBank/DDBJ whole genome shotgun (WGS) entry which is preliminary data.</text>
</comment>
<dbReference type="Gene3D" id="3.40.930.10">
    <property type="entry name" value="Mannitol-specific EII, Chain A"/>
    <property type="match status" value="1"/>
</dbReference>
<dbReference type="PANTHER" id="PTHR30185:SF18">
    <property type="entry name" value="TRANSCRIPTIONAL REGULATOR MTLR"/>
    <property type="match status" value="1"/>
</dbReference>
<dbReference type="SUPFAM" id="SSF55804">
    <property type="entry name" value="Phoshotransferase/anion transport protein"/>
    <property type="match status" value="1"/>
</dbReference>
<dbReference type="InterPro" id="IPR036095">
    <property type="entry name" value="PTS_EIIB-like_sf"/>
</dbReference>
<dbReference type="CDD" id="cd00211">
    <property type="entry name" value="PTS_IIA_fru"/>
    <property type="match status" value="1"/>
</dbReference>
<feature type="domain" description="PTS EIIB type-2" evidence="6">
    <location>
        <begin position="426"/>
        <end position="515"/>
    </location>
</feature>
<dbReference type="InterPro" id="IPR002178">
    <property type="entry name" value="PTS_EIIA_type-2_dom"/>
</dbReference>
<keyword evidence="1" id="KW-0808">Transferase</keyword>
<gene>
    <name evidence="8" type="ORF">QUV96_05760</name>
</gene>
<dbReference type="InterPro" id="IPR016152">
    <property type="entry name" value="PTrfase/Anion_transptr"/>
</dbReference>
<dbReference type="SUPFAM" id="SSF63520">
    <property type="entry name" value="PTS-regulatory domain, PRD"/>
    <property type="match status" value="1"/>
</dbReference>
<name>A0ABT7UBZ8_9FIRM</name>
<keyword evidence="8" id="KW-0762">Sugar transport</keyword>
<feature type="domain" description="PRD" evidence="7">
    <location>
        <begin position="310"/>
        <end position="421"/>
    </location>
</feature>
<keyword evidence="3" id="KW-0805">Transcription regulation</keyword>
<dbReference type="InterPro" id="IPR001034">
    <property type="entry name" value="DeoR_HTH"/>
</dbReference>
<reference evidence="8 9" key="3">
    <citation type="submission" date="2023-06" db="EMBL/GenBank/DDBJ databases">
        <authorList>
            <person name="Zeman M."/>
            <person name="Kubasova T."/>
            <person name="Jahodarova E."/>
            <person name="Nykrynova M."/>
            <person name="Rychlik I."/>
        </authorList>
    </citation>
    <scope>NUCLEOTIDE SEQUENCE [LARGE SCALE GENOMIC DNA]</scope>
    <source>
        <strain evidence="8 9">ET39</strain>
    </source>
</reference>
<dbReference type="Pfam" id="PF00359">
    <property type="entry name" value="PTS_EIIA_2"/>
    <property type="match status" value="1"/>
</dbReference>
<evidence type="ECO:0000313" key="8">
    <source>
        <dbReference type="EMBL" id="MDM8157144.1"/>
    </source>
</evidence>
<dbReference type="Pfam" id="PF08220">
    <property type="entry name" value="HTH_DeoR"/>
    <property type="match status" value="1"/>
</dbReference>
<dbReference type="InterPro" id="IPR050661">
    <property type="entry name" value="BglG_antiterminators"/>
</dbReference>
<dbReference type="Gene3D" id="1.10.10.10">
    <property type="entry name" value="Winged helix-like DNA-binding domain superfamily/Winged helix DNA-binding domain"/>
    <property type="match status" value="1"/>
</dbReference>
<dbReference type="PANTHER" id="PTHR30185">
    <property type="entry name" value="CRYPTIC BETA-GLUCOSIDE BGL OPERON ANTITERMINATOR"/>
    <property type="match status" value="1"/>
</dbReference>
<sequence>MNKRQMEILQYLIEERYYHPIHKLAASFKVSDRTIRYDVDEIEYFITKCSSATVVRKYKEGIFVEAQQEDVQRIKAALKKKESREWILDGDDKCDQLVIFLLMCEEPVSMDVLAQQMNVGKTTAYALLNKAEAYFSQHQIRLIRKGGKGISIRASEDAWRKCMKQLLMSKIHLENFFDLVTYSKFFSQENLDASLLLYSDLKDSIFKEIDLKGIYDSLVEAQKNGIYLADVSLLSVWLLLIIIVKRTSLRHYIEQEFIRGRVDRNGVEYRFACEISENLMKTCNIRISSNEVDYLAENLMLEKKMVCNIDQDSEYVNYALKLIFQVQNDLGYFIPVTESFLKDLVIHLKPAIVRASQQTQHSLENPLLETIKGKYEELFRSVRHACQQIHADHPTFPVLSDDEIGYLTMHIGSLLHIAHPSQKQCPRLLLVCSEGIAVSKMLSVRITEEFPTVKIAQASIHELQQLDLNTYDLVLSTFPIPLRANIPFLKVDPVLKQRDIENISTLLNIRSFYFTPKQRQGLEVYQDILTIIENNCHVKNRAELDKAIKKVLKIDEKREDKHYMLSDLITEKRICIGYRAADWEDAVRKAGSLLMEDDCCDEGYVNAMVETVKELGPYIVVAKGIALPHAKPEAGSKEVGMSLVILKNEICFGSKQNDPVRAVFGLCAVDGSSHIQALSDLGTFAMDEQSFHTLLNLNETKQIMNYIYEVCHSTKKEEF</sequence>
<proteinExistence type="predicted"/>
<evidence type="ECO:0000313" key="9">
    <source>
        <dbReference type="Proteomes" id="UP001529340"/>
    </source>
</evidence>
<dbReference type="SUPFAM" id="SSF52794">
    <property type="entry name" value="PTS system IIB component-like"/>
    <property type="match status" value="1"/>
</dbReference>
<evidence type="ECO:0000256" key="3">
    <source>
        <dbReference type="ARBA" id="ARBA00023015"/>
    </source>
</evidence>
<evidence type="ECO:0000259" key="5">
    <source>
        <dbReference type="PROSITE" id="PS51094"/>
    </source>
</evidence>
<protein>
    <submittedName>
        <fullName evidence="8">PTS sugar transporter subunit IIA</fullName>
    </submittedName>
</protein>
<dbReference type="PROSITE" id="PS00372">
    <property type="entry name" value="PTS_EIIA_TYPE_2_HIS"/>
    <property type="match status" value="1"/>
</dbReference>
<dbReference type="InterPro" id="IPR011608">
    <property type="entry name" value="PRD"/>
</dbReference>
<dbReference type="PROSITE" id="PS51372">
    <property type="entry name" value="PRD_2"/>
    <property type="match status" value="1"/>
</dbReference>
<dbReference type="Pfam" id="PF00874">
    <property type="entry name" value="PRD"/>
    <property type="match status" value="1"/>
</dbReference>
<feature type="domain" description="PTS EIIA type-2" evidence="5">
    <location>
        <begin position="567"/>
        <end position="710"/>
    </location>
</feature>
<evidence type="ECO:0000256" key="4">
    <source>
        <dbReference type="ARBA" id="ARBA00023163"/>
    </source>
</evidence>
<reference evidence="8 9" key="2">
    <citation type="submission" date="2023-06" db="EMBL/GenBank/DDBJ databases">
        <title>Identification and characterization of horizontal gene transfer across gut microbiota members of farm animals based on homology search.</title>
        <authorList>
            <person name="Schwarzerova J."/>
            <person name="Nykrynova M."/>
            <person name="Jureckova K."/>
            <person name="Cejkova D."/>
            <person name="Rychlik I."/>
        </authorList>
    </citation>
    <scope>NUCLEOTIDE SEQUENCE [LARGE SCALE GENOMIC DNA]</scope>
    <source>
        <strain evidence="8 9">ET39</strain>
    </source>
</reference>
<dbReference type="InterPro" id="IPR036388">
    <property type="entry name" value="WH-like_DNA-bd_sf"/>
</dbReference>
<dbReference type="CDD" id="cd05568">
    <property type="entry name" value="PTS_IIB_bgl_like"/>
    <property type="match status" value="1"/>
</dbReference>
<dbReference type="InterPro" id="IPR036634">
    <property type="entry name" value="PRD_sf"/>
</dbReference>
<organism evidence="8 9">
    <name type="scientific">Amedibacillus dolichus</name>
    <dbReference type="NCBI Taxonomy" id="31971"/>
    <lineage>
        <taxon>Bacteria</taxon>
        <taxon>Bacillati</taxon>
        <taxon>Bacillota</taxon>
        <taxon>Erysipelotrichia</taxon>
        <taxon>Erysipelotrichales</taxon>
        <taxon>Erysipelotrichaceae</taxon>
        <taxon>Amedibacillus</taxon>
    </lineage>
</organism>
<dbReference type="PROSITE" id="PS51094">
    <property type="entry name" value="PTS_EIIA_TYPE_2"/>
    <property type="match status" value="1"/>
</dbReference>
<dbReference type="InterPro" id="IPR013011">
    <property type="entry name" value="PTS_EIIB_2"/>
</dbReference>
<dbReference type="RefSeq" id="WP_289607607.1">
    <property type="nucleotide sequence ID" value="NZ_JAUDCG010000019.1"/>
</dbReference>
<dbReference type="PROSITE" id="PS51099">
    <property type="entry name" value="PTS_EIIB_TYPE_2"/>
    <property type="match status" value="1"/>
</dbReference>
<dbReference type="EMBL" id="JAUDCG010000019">
    <property type="protein sequence ID" value="MDM8157144.1"/>
    <property type="molecule type" value="Genomic_DNA"/>
</dbReference>
<dbReference type="Gene3D" id="1.10.1790.10">
    <property type="entry name" value="PRD domain"/>
    <property type="match status" value="1"/>
</dbReference>
<keyword evidence="8" id="KW-0813">Transport</keyword>